<feature type="transmembrane region" description="Helical" evidence="1">
    <location>
        <begin position="125"/>
        <end position="158"/>
    </location>
</feature>
<feature type="chain" id="PRO_5036260365" evidence="2">
    <location>
        <begin position="35"/>
        <end position="303"/>
    </location>
</feature>
<feature type="transmembrane region" description="Helical" evidence="1">
    <location>
        <begin position="97"/>
        <end position="118"/>
    </location>
</feature>
<evidence type="ECO:0000256" key="1">
    <source>
        <dbReference type="SAM" id="Phobius"/>
    </source>
</evidence>
<dbReference type="AlphaFoldDB" id="A0A8D8AL16"/>
<keyword evidence="1" id="KW-1133">Transmembrane helix</keyword>
<keyword evidence="1" id="KW-0472">Membrane</keyword>
<accession>A0A8D8AL16</accession>
<feature type="transmembrane region" description="Helical" evidence="1">
    <location>
        <begin position="238"/>
        <end position="261"/>
    </location>
</feature>
<keyword evidence="1" id="KW-0812">Transmembrane</keyword>
<dbReference type="EMBL" id="HBUE01037143">
    <property type="protein sequence ID" value="CAG6459253.1"/>
    <property type="molecule type" value="Transcribed_RNA"/>
</dbReference>
<evidence type="ECO:0000256" key="2">
    <source>
        <dbReference type="SAM" id="SignalP"/>
    </source>
</evidence>
<dbReference type="EMBL" id="HBUE01037145">
    <property type="protein sequence ID" value="CAG6459256.1"/>
    <property type="molecule type" value="Transcribed_RNA"/>
</dbReference>
<keyword evidence="2" id="KW-0732">Signal</keyword>
<proteinExistence type="predicted"/>
<protein>
    <submittedName>
        <fullName evidence="3">(northern house mosquito) hypothetical protein</fullName>
    </submittedName>
</protein>
<organism evidence="3">
    <name type="scientific">Culex pipiens</name>
    <name type="common">House mosquito</name>
    <dbReference type="NCBI Taxonomy" id="7175"/>
    <lineage>
        <taxon>Eukaryota</taxon>
        <taxon>Metazoa</taxon>
        <taxon>Ecdysozoa</taxon>
        <taxon>Arthropoda</taxon>
        <taxon>Hexapoda</taxon>
        <taxon>Insecta</taxon>
        <taxon>Pterygota</taxon>
        <taxon>Neoptera</taxon>
        <taxon>Endopterygota</taxon>
        <taxon>Diptera</taxon>
        <taxon>Nematocera</taxon>
        <taxon>Culicoidea</taxon>
        <taxon>Culicidae</taxon>
        <taxon>Culicinae</taxon>
        <taxon>Culicini</taxon>
        <taxon>Culex</taxon>
        <taxon>Culex</taxon>
    </lineage>
</organism>
<feature type="signal peptide" evidence="2">
    <location>
        <begin position="1"/>
        <end position="34"/>
    </location>
</feature>
<name>A0A8D8AL16_CULPI</name>
<evidence type="ECO:0000313" key="3">
    <source>
        <dbReference type="EMBL" id="CAG6459256.1"/>
    </source>
</evidence>
<reference evidence="3" key="1">
    <citation type="submission" date="2021-05" db="EMBL/GenBank/DDBJ databases">
        <authorList>
            <person name="Alioto T."/>
            <person name="Alioto T."/>
            <person name="Gomez Garrido J."/>
        </authorList>
    </citation>
    <scope>NUCLEOTIDE SEQUENCE</scope>
</reference>
<sequence length="303" mass="33123">MLHRRTLIRSVRMMMFVLVLHLLVGQILLSTVDAVPVGWSEASAAASPVHVATATVHLAIVVIHGGRSLVRVPTEHAATIGNVAESAGQLVSWPAKVHVFLGFAVPVARALVLVGTLPATRTSSAVVVGVSSGVIVVFPLFLRWALIAVLPVGTIFVVDPAVRFLPAWLVLPVAGRSLLVRFLIVRRTVAVLRWTVMISAVPRSSIFRRWPTAIKVPRWRFTITAPIPFHVITSRRRIIRVFVTAVIVSTSTITLVTRTIFTVVVTANRPSRGRRGRMPFVRTVPGPRSTHDRLLGRRILPLA</sequence>
<feature type="transmembrane region" description="Helical" evidence="1">
    <location>
        <begin position="164"/>
        <end position="184"/>
    </location>
</feature>